<accession>A0ABR2Z228</accession>
<dbReference type="NCBIfam" id="TIGR03400">
    <property type="entry name" value="18S_RNA_Rcl1p"/>
    <property type="match status" value="1"/>
</dbReference>
<dbReference type="EMBL" id="JALJOT010000001">
    <property type="protein sequence ID" value="KAK9918153.1"/>
    <property type="molecule type" value="Genomic_DNA"/>
</dbReference>
<evidence type="ECO:0000313" key="8">
    <source>
        <dbReference type="Proteomes" id="UP001491310"/>
    </source>
</evidence>
<dbReference type="InterPro" id="IPR000228">
    <property type="entry name" value="RNA3'_term_phos_cyc"/>
</dbReference>
<feature type="domain" description="RNA 3'-terminal phosphate cyclase insert" evidence="6">
    <location>
        <begin position="180"/>
        <end position="289"/>
    </location>
</feature>
<dbReference type="InterPro" id="IPR013791">
    <property type="entry name" value="RNA3'-term_phos_cycl_insert"/>
</dbReference>
<evidence type="ECO:0008006" key="9">
    <source>
        <dbReference type="Google" id="ProtNLM"/>
    </source>
</evidence>
<evidence type="ECO:0000256" key="1">
    <source>
        <dbReference type="ARBA" id="ARBA00004604"/>
    </source>
</evidence>
<dbReference type="InterPro" id="IPR020719">
    <property type="entry name" value="RNA3'_term_phos_cycl-like_CS"/>
</dbReference>
<proteinExistence type="inferred from homology"/>
<dbReference type="PIRSF" id="PIRSF005378">
    <property type="entry name" value="RNA3'_term_phos_cycl_euk"/>
    <property type="match status" value="1"/>
</dbReference>
<keyword evidence="4" id="KW-0539">Nucleus</keyword>
<feature type="domain" description="RNA 3'-terminal phosphate cyclase" evidence="5">
    <location>
        <begin position="3"/>
        <end position="342"/>
    </location>
</feature>
<dbReference type="InterPro" id="IPR016443">
    <property type="entry name" value="RNA3'_term_phos_cyc_type_2"/>
</dbReference>
<dbReference type="Pfam" id="PF01137">
    <property type="entry name" value="RTC"/>
    <property type="match status" value="1"/>
</dbReference>
<evidence type="ECO:0000259" key="6">
    <source>
        <dbReference type="Pfam" id="PF05189"/>
    </source>
</evidence>
<dbReference type="Proteomes" id="UP001491310">
    <property type="component" value="Unassembled WGS sequence"/>
</dbReference>
<dbReference type="PANTHER" id="PTHR11096">
    <property type="entry name" value="RNA 3' TERMINAL PHOSPHATE CYCLASE"/>
    <property type="match status" value="1"/>
</dbReference>
<dbReference type="Gene3D" id="3.30.360.20">
    <property type="entry name" value="RNA 3'-terminal phosphate cyclase, insert domain"/>
    <property type="match status" value="1"/>
</dbReference>
<protein>
    <recommendedName>
        <fullName evidence="9">18S rRNA biogenesis protein</fullName>
    </recommendedName>
</protein>
<reference evidence="7 8" key="1">
    <citation type="journal article" date="2024" name="Nat. Commun.">
        <title>Phylogenomics reveals the evolutionary origins of lichenization in chlorophyte algae.</title>
        <authorList>
            <person name="Puginier C."/>
            <person name="Libourel C."/>
            <person name="Otte J."/>
            <person name="Skaloud P."/>
            <person name="Haon M."/>
            <person name="Grisel S."/>
            <person name="Petersen M."/>
            <person name="Berrin J.G."/>
            <person name="Delaux P.M."/>
            <person name="Dal Grande F."/>
            <person name="Keller J."/>
        </authorList>
    </citation>
    <scope>NUCLEOTIDE SEQUENCE [LARGE SCALE GENOMIC DNA]</scope>
    <source>
        <strain evidence="7 8">SAG 216-7</strain>
    </source>
</reference>
<dbReference type="PANTHER" id="PTHR11096:SF1">
    <property type="entry name" value="RNA 3'-TERMINAL PHOSPHATE CYCLASE-LIKE PROTEIN"/>
    <property type="match status" value="1"/>
</dbReference>
<dbReference type="InterPro" id="IPR037136">
    <property type="entry name" value="RNA3'_phos_cyclase_dom_sf"/>
</dbReference>
<dbReference type="SUPFAM" id="SSF55205">
    <property type="entry name" value="EPT/RTPC-like"/>
    <property type="match status" value="1"/>
</dbReference>
<gene>
    <name evidence="7" type="ORF">WJX75_001749</name>
</gene>
<comment type="subcellular location">
    <subcellularLocation>
        <location evidence="1">Nucleus</location>
        <location evidence="1">Nucleolus</location>
    </subcellularLocation>
</comment>
<evidence type="ECO:0000256" key="2">
    <source>
        <dbReference type="ARBA" id="ARBA00007089"/>
    </source>
</evidence>
<dbReference type="InterPro" id="IPR013792">
    <property type="entry name" value="RNA3'P_cycl/enolpyr_Trfase_a/b"/>
</dbReference>
<evidence type="ECO:0000259" key="5">
    <source>
        <dbReference type="Pfam" id="PF01137"/>
    </source>
</evidence>
<name>A0ABR2Z228_9CHLO</name>
<evidence type="ECO:0000256" key="4">
    <source>
        <dbReference type="ARBA" id="ARBA00023242"/>
    </source>
</evidence>
<dbReference type="InterPro" id="IPR036553">
    <property type="entry name" value="RPTC_insert"/>
</dbReference>
<dbReference type="PROSITE" id="PS01287">
    <property type="entry name" value="RTC"/>
    <property type="match status" value="1"/>
</dbReference>
<comment type="caution">
    <text evidence="7">The sequence shown here is derived from an EMBL/GenBank/DDBJ whole genome shotgun (WGS) entry which is preliminary data.</text>
</comment>
<dbReference type="Gene3D" id="3.65.10.20">
    <property type="entry name" value="RNA 3'-terminal phosphate cyclase domain"/>
    <property type="match status" value="1"/>
</dbReference>
<keyword evidence="8" id="KW-1185">Reference proteome</keyword>
<keyword evidence="3" id="KW-0690">Ribosome biogenesis</keyword>
<dbReference type="InterPro" id="IPR023797">
    <property type="entry name" value="RNA3'_phos_cyclase_dom"/>
</dbReference>
<dbReference type="Pfam" id="PF05189">
    <property type="entry name" value="RTC_insert"/>
    <property type="match status" value="1"/>
</dbReference>
<evidence type="ECO:0000256" key="3">
    <source>
        <dbReference type="ARBA" id="ARBA00022517"/>
    </source>
</evidence>
<dbReference type="CDD" id="cd00875">
    <property type="entry name" value="RNA_Cyclase_Class_I"/>
    <property type="match status" value="1"/>
</dbReference>
<organism evidence="7 8">
    <name type="scientific">Coccomyxa subellipsoidea</name>
    <dbReference type="NCBI Taxonomy" id="248742"/>
    <lineage>
        <taxon>Eukaryota</taxon>
        <taxon>Viridiplantae</taxon>
        <taxon>Chlorophyta</taxon>
        <taxon>core chlorophytes</taxon>
        <taxon>Trebouxiophyceae</taxon>
        <taxon>Trebouxiophyceae incertae sedis</taxon>
        <taxon>Coccomyxaceae</taxon>
        <taxon>Coccomyxa</taxon>
    </lineage>
</organism>
<sequence>MLKFKGSQHLRQRLICATLSGKAIRIEGIRERDQNPGLRDYEACLLRLIEKVTDGCVIEINETGTSLRYKPGLVTGGSGLTHDCGKSRSIGYFLEPLVCLALFGKKPLTISLHGITNDAVDPGVDVWQQVTLPLIRQLAGIEKDELQMKVYKRGAPPGGGGEVHLSVPVARSLPPISLIEEGMVKSVRGVAYALRVAPAAANRMVDGSRGVLNELLADVRVFTDHRSGAEAGSSPGYGLTLVAQTTTDRLISAQAIAPPAAKGQQGQKDVVVPEDIGRITAHALFEEISRGGICDSTHQGLVLLFCALGPEELNEVRLGPLTPHAVRTLRHLKAVLGVTFSVKPQAASNTIFLSCIGAGVKNMSKRVS</sequence>
<evidence type="ECO:0000313" key="7">
    <source>
        <dbReference type="EMBL" id="KAK9918153.1"/>
    </source>
</evidence>
<comment type="similarity">
    <text evidence="2">Belongs to the RNA 3'-terminal cyclase family. Type 2 subfamily.</text>
</comment>